<protein>
    <submittedName>
        <fullName evidence="1">Uncharacterized protein</fullName>
    </submittedName>
</protein>
<proteinExistence type="predicted"/>
<sequence>MEGDRPGPACLFLVSYTDNRVSRWDNRQLSVRDFRPVQHGEESHHNGMGGCVSEALCKIGSSRGRRARDVTIPTSWVLRGFSGPRRDKTTLLLARLPINFKRQEIGNKDKPLARQSVARFQTPRVIVDRPVHTSGE</sequence>
<reference evidence="1" key="1">
    <citation type="journal article" date="2023" name="G3 (Bethesda)">
        <title>A reference genome for the long-term kleptoplast-retaining sea slug Elysia crispata morphotype clarki.</title>
        <authorList>
            <person name="Eastman K.E."/>
            <person name="Pendleton A.L."/>
            <person name="Shaikh M.A."/>
            <person name="Suttiyut T."/>
            <person name="Ogas R."/>
            <person name="Tomko P."/>
            <person name="Gavelis G."/>
            <person name="Widhalm J.R."/>
            <person name="Wisecaver J.H."/>
        </authorList>
    </citation>
    <scope>NUCLEOTIDE SEQUENCE</scope>
    <source>
        <strain evidence="1">ECLA1</strain>
    </source>
</reference>
<dbReference type="AlphaFoldDB" id="A0AAE0ZF55"/>
<evidence type="ECO:0000313" key="2">
    <source>
        <dbReference type="Proteomes" id="UP001283361"/>
    </source>
</evidence>
<dbReference type="EMBL" id="JAWDGP010004062">
    <property type="protein sequence ID" value="KAK3768259.1"/>
    <property type="molecule type" value="Genomic_DNA"/>
</dbReference>
<evidence type="ECO:0000313" key="1">
    <source>
        <dbReference type="EMBL" id="KAK3768259.1"/>
    </source>
</evidence>
<organism evidence="1 2">
    <name type="scientific">Elysia crispata</name>
    <name type="common">lettuce slug</name>
    <dbReference type="NCBI Taxonomy" id="231223"/>
    <lineage>
        <taxon>Eukaryota</taxon>
        <taxon>Metazoa</taxon>
        <taxon>Spiralia</taxon>
        <taxon>Lophotrochozoa</taxon>
        <taxon>Mollusca</taxon>
        <taxon>Gastropoda</taxon>
        <taxon>Heterobranchia</taxon>
        <taxon>Euthyneura</taxon>
        <taxon>Panpulmonata</taxon>
        <taxon>Sacoglossa</taxon>
        <taxon>Placobranchoidea</taxon>
        <taxon>Plakobranchidae</taxon>
        <taxon>Elysia</taxon>
    </lineage>
</organism>
<dbReference type="Proteomes" id="UP001283361">
    <property type="component" value="Unassembled WGS sequence"/>
</dbReference>
<accession>A0AAE0ZF55</accession>
<keyword evidence="2" id="KW-1185">Reference proteome</keyword>
<gene>
    <name evidence="1" type="ORF">RRG08_031053</name>
</gene>
<name>A0AAE0ZF55_9GAST</name>
<comment type="caution">
    <text evidence="1">The sequence shown here is derived from an EMBL/GenBank/DDBJ whole genome shotgun (WGS) entry which is preliminary data.</text>
</comment>